<dbReference type="AlphaFoldDB" id="A0A8C9JK07"/>
<dbReference type="CDD" id="cd23577">
    <property type="entry name" value="TFP_LU_ECD_PATE1"/>
    <property type="match status" value="1"/>
</dbReference>
<evidence type="ECO:0000313" key="4">
    <source>
        <dbReference type="Proteomes" id="UP000675900"/>
    </source>
</evidence>
<dbReference type="GeneTree" id="ENSGT00390000012586"/>
<feature type="signal peptide" evidence="1">
    <location>
        <begin position="1"/>
        <end position="22"/>
    </location>
</feature>
<evidence type="ECO:0000259" key="2">
    <source>
        <dbReference type="Pfam" id="PF00021"/>
    </source>
</evidence>
<keyword evidence="1" id="KW-0732">Signal</keyword>
<feature type="chain" id="PRO_5034271279" evidence="1">
    <location>
        <begin position="23"/>
        <end position="115"/>
    </location>
</feature>
<reference evidence="3" key="2">
    <citation type="submission" date="2025-09" db="UniProtKB">
        <authorList>
            <consortium name="Ensembl"/>
        </authorList>
    </citation>
    <scope>IDENTIFICATION</scope>
</reference>
<evidence type="ECO:0000313" key="3">
    <source>
        <dbReference type="Ensembl" id="ENSPTIP00000008726.1"/>
    </source>
</evidence>
<protein>
    <submittedName>
        <fullName evidence="3">Prostate and testis expressed 1</fullName>
    </submittedName>
</protein>
<dbReference type="InterPro" id="IPR016054">
    <property type="entry name" value="LY6_UPA_recep-like"/>
</dbReference>
<sequence>MDKPLLLGLPILLCCITGESLGLTVGEVSQTTGIVQCRMCHLQFPGEKCSRGRGICIVTSEESCTTGRISKKDGTPWLMFMGCLKSCANVGKIKWSVYLVEFRCCRGYDFCNEYL</sequence>
<dbReference type="Ensembl" id="ENSPTIT00000012621.1">
    <property type="protein sequence ID" value="ENSPTIP00000008726.1"/>
    <property type="gene ID" value="ENSPTIG00000010013.1"/>
</dbReference>
<proteinExistence type="predicted"/>
<dbReference type="Pfam" id="PF00021">
    <property type="entry name" value="UPAR_LY6"/>
    <property type="match status" value="1"/>
</dbReference>
<reference evidence="3" key="1">
    <citation type="submission" date="2025-08" db="UniProtKB">
        <authorList>
            <consortium name="Ensembl"/>
        </authorList>
    </citation>
    <scope>IDENTIFICATION</scope>
</reference>
<dbReference type="Proteomes" id="UP000675900">
    <property type="component" value="Unassembled WGS sequence"/>
</dbReference>
<name>A0A8C9JK07_PANTA</name>
<evidence type="ECO:0000256" key="1">
    <source>
        <dbReference type="SAM" id="SignalP"/>
    </source>
</evidence>
<dbReference type="GO" id="GO:0030548">
    <property type="term" value="F:acetylcholine receptor regulator activity"/>
    <property type="evidence" value="ECO:0007669"/>
    <property type="project" value="Ensembl"/>
</dbReference>
<keyword evidence="4" id="KW-1185">Reference proteome</keyword>
<feature type="domain" description="UPAR/Ly6" evidence="2">
    <location>
        <begin position="35"/>
        <end position="113"/>
    </location>
</feature>
<organism evidence="3 4">
    <name type="scientific">Panthera tigris altaica</name>
    <name type="common">Siberian tiger</name>
    <dbReference type="NCBI Taxonomy" id="74533"/>
    <lineage>
        <taxon>Eukaryota</taxon>
        <taxon>Metazoa</taxon>
        <taxon>Chordata</taxon>
        <taxon>Craniata</taxon>
        <taxon>Vertebrata</taxon>
        <taxon>Euteleostomi</taxon>
        <taxon>Mammalia</taxon>
        <taxon>Eutheria</taxon>
        <taxon>Laurasiatheria</taxon>
        <taxon>Carnivora</taxon>
        <taxon>Feliformia</taxon>
        <taxon>Felidae</taxon>
        <taxon>Pantherinae</taxon>
        <taxon>Panthera</taxon>
    </lineage>
</organism>
<gene>
    <name evidence="3" type="primary">PATE1</name>
</gene>
<accession>A0A8C9JK07</accession>